<reference evidence="1" key="1">
    <citation type="submission" date="2021-02" db="EMBL/GenBank/DDBJ databases">
        <authorList>
            <person name="Nowell W R."/>
        </authorList>
    </citation>
    <scope>NUCLEOTIDE SEQUENCE</scope>
</reference>
<accession>A0A8S2VFQ8</accession>
<proteinExistence type="predicted"/>
<organism evidence="1 2">
    <name type="scientific">Rotaria magnacalcarata</name>
    <dbReference type="NCBI Taxonomy" id="392030"/>
    <lineage>
        <taxon>Eukaryota</taxon>
        <taxon>Metazoa</taxon>
        <taxon>Spiralia</taxon>
        <taxon>Gnathifera</taxon>
        <taxon>Rotifera</taxon>
        <taxon>Eurotatoria</taxon>
        <taxon>Bdelloidea</taxon>
        <taxon>Philodinida</taxon>
        <taxon>Philodinidae</taxon>
        <taxon>Rotaria</taxon>
    </lineage>
</organism>
<dbReference type="EMBL" id="CAJOBI010056648">
    <property type="protein sequence ID" value="CAF4396942.1"/>
    <property type="molecule type" value="Genomic_DNA"/>
</dbReference>
<evidence type="ECO:0000313" key="1">
    <source>
        <dbReference type="EMBL" id="CAF4396942.1"/>
    </source>
</evidence>
<sequence length="64" mass="7344">RVTIPYSGGLSFSLYHWSPLIAYRLKRLRAKMDILMNAPEVEARKTIFKAVPESTFVDKSSSLR</sequence>
<protein>
    <submittedName>
        <fullName evidence="1">Uncharacterized protein</fullName>
    </submittedName>
</protein>
<dbReference type="Proteomes" id="UP000676336">
    <property type="component" value="Unassembled WGS sequence"/>
</dbReference>
<comment type="caution">
    <text evidence="1">The sequence shown here is derived from an EMBL/GenBank/DDBJ whole genome shotgun (WGS) entry which is preliminary data.</text>
</comment>
<evidence type="ECO:0000313" key="2">
    <source>
        <dbReference type="Proteomes" id="UP000676336"/>
    </source>
</evidence>
<feature type="non-terminal residue" evidence="1">
    <location>
        <position position="1"/>
    </location>
</feature>
<gene>
    <name evidence="1" type="ORF">SMN809_LOCUS30265</name>
</gene>
<name>A0A8S2VFQ8_9BILA</name>
<dbReference type="AlphaFoldDB" id="A0A8S2VFQ8"/>